<dbReference type="Proteomes" id="UP000236151">
    <property type="component" value="Unassembled WGS sequence"/>
</dbReference>
<evidence type="ECO:0000256" key="8">
    <source>
        <dbReference type="ARBA" id="ARBA00022679"/>
    </source>
</evidence>
<comment type="function">
    <text evidence="14">Member of the two-component regulatory system NreB/NreC involved in the control of dissimilatory nitrate/nitrite reduction in response to oxygen. NreB functions as a direct oxygen sensor histidine kinase which is autophosphorylated, in the absence of oxygen, probably at the conserved histidine residue, and transfers its phosphate group probably to a conserved aspartate residue of NreC. NreB/NreC activates the expression of the nitrate (narGHJI) and nitrite (nir) reductase operons, as well as the putative nitrate transporter gene narT.</text>
</comment>
<evidence type="ECO:0000259" key="17">
    <source>
        <dbReference type="PROSITE" id="PS50109"/>
    </source>
</evidence>
<evidence type="ECO:0000256" key="1">
    <source>
        <dbReference type="ARBA" id="ARBA00000085"/>
    </source>
</evidence>
<keyword evidence="10 18" id="KW-0418">Kinase</keyword>
<dbReference type="RefSeq" id="WP_103081099.1">
    <property type="nucleotide sequence ID" value="NZ_CP021850.1"/>
</dbReference>
<dbReference type="InterPro" id="IPR050482">
    <property type="entry name" value="Sensor_HK_TwoCompSys"/>
</dbReference>
<evidence type="ECO:0000256" key="11">
    <source>
        <dbReference type="ARBA" id="ARBA00023004"/>
    </source>
</evidence>
<gene>
    <name evidence="18" type="ORF">CDQ84_07435</name>
</gene>
<keyword evidence="13" id="KW-0411">Iron-sulfur</keyword>
<evidence type="ECO:0000256" key="7">
    <source>
        <dbReference type="ARBA" id="ARBA00022490"/>
    </source>
</evidence>
<accession>A0A2K2FMP1</accession>
<dbReference type="Pfam" id="PF07730">
    <property type="entry name" value="HisKA_3"/>
    <property type="match status" value="1"/>
</dbReference>
<evidence type="ECO:0000256" key="16">
    <source>
        <dbReference type="SAM" id="Coils"/>
    </source>
</evidence>
<evidence type="ECO:0000256" key="5">
    <source>
        <dbReference type="ARBA" id="ARBA00017322"/>
    </source>
</evidence>
<dbReference type="PIRSF" id="PIRSF003169">
    <property type="entry name" value="STHK_DegS"/>
    <property type="match status" value="1"/>
</dbReference>
<evidence type="ECO:0000256" key="6">
    <source>
        <dbReference type="ARBA" id="ARBA00022485"/>
    </source>
</evidence>
<comment type="cofactor">
    <cofactor evidence="2">
        <name>[4Fe-4S] cluster</name>
        <dbReference type="ChEBI" id="CHEBI:49883"/>
    </cofactor>
</comment>
<dbReference type="PANTHER" id="PTHR24421">
    <property type="entry name" value="NITRATE/NITRITE SENSOR PROTEIN NARX-RELATED"/>
    <property type="match status" value="1"/>
</dbReference>
<dbReference type="Gene3D" id="3.30.565.10">
    <property type="entry name" value="Histidine kinase-like ATPase, C-terminal domain"/>
    <property type="match status" value="1"/>
</dbReference>
<dbReference type="InterPro" id="IPR005467">
    <property type="entry name" value="His_kinase_dom"/>
</dbReference>
<evidence type="ECO:0000256" key="9">
    <source>
        <dbReference type="ARBA" id="ARBA00022723"/>
    </source>
</evidence>
<dbReference type="InterPro" id="IPR011712">
    <property type="entry name" value="Sig_transdc_His_kin_sub3_dim/P"/>
</dbReference>
<keyword evidence="6" id="KW-0004">4Fe-4S</keyword>
<evidence type="ECO:0000256" key="3">
    <source>
        <dbReference type="ARBA" id="ARBA00004496"/>
    </source>
</evidence>
<dbReference type="AlphaFoldDB" id="A0A2K2FMP1"/>
<dbReference type="KEGG" id="cthd:CDO33_09135"/>
<protein>
    <recommendedName>
        <fullName evidence="5">Oxygen sensor histidine kinase NreB</fullName>
        <ecNumber evidence="4">2.7.13.3</ecNumber>
    </recommendedName>
    <alternativeName>
        <fullName evidence="15">Nitrogen regulation protein B</fullName>
    </alternativeName>
</protein>
<proteinExistence type="predicted"/>
<dbReference type="Gene3D" id="1.20.5.1930">
    <property type="match status" value="1"/>
</dbReference>
<evidence type="ECO:0000256" key="2">
    <source>
        <dbReference type="ARBA" id="ARBA00001966"/>
    </source>
</evidence>
<dbReference type="PANTHER" id="PTHR24421:SF55">
    <property type="entry name" value="SENSOR HISTIDINE KINASE YDFH"/>
    <property type="match status" value="1"/>
</dbReference>
<dbReference type="Pfam" id="PF05384">
    <property type="entry name" value="DegS"/>
    <property type="match status" value="1"/>
</dbReference>
<keyword evidence="12" id="KW-0902">Two-component regulatory system</keyword>
<sequence length="393" mass="45423">MSNTKLDFNKLDSIIKRTIEAINNSKSEIFDIAESARNECKALESEMRQLKEQVKELVKKVAEIEIELQESKRKLMYVNKNFHKFSQEELKQAYEKADNLRIELAVKREQEQYLVKRRNYLEVRIKEAYKTVEKAERLITQVAAVLGYLTGDLQELSLQLEDIKQKQYIGFKIIKSQEEERKRVAREIHDGPAQSMSNVVLKAEICEKLIDVDIEKAKEELRSLKDVVRGSLRDVRRIIYDLRPMSLDDLGLVPTLQRYIATFEDETGINVVFKARGKNENVKSIISLTTFRIIQEAVSNIRKHSQARNAAINIDFYEDCLKLNIYDDGKGFDQDSLKKYGEDINGGFGLVSMRERVELLGGEMHISSRSGIGTRINIVLPLVQKEEDMNEQN</sequence>
<comment type="caution">
    <text evidence="18">The sequence shown here is derived from an EMBL/GenBank/DDBJ whole genome shotgun (WGS) entry which is preliminary data.</text>
</comment>
<keyword evidence="16" id="KW-0175">Coiled coil</keyword>
<evidence type="ECO:0000256" key="14">
    <source>
        <dbReference type="ARBA" id="ARBA00024827"/>
    </source>
</evidence>
<evidence type="ECO:0000256" key="13">
    <source>
        <dbReference type="ARBA" id="ARBA00023014"/>
    </source>
</evidence>
<organism evidence="18 19">
    <name type="scientific">Clostridium thermosuccinogenes</name>
    <dbReference type="NCBI Taxonomy" id="84032"/>
    <lineage>
        <taxon>Bacteria</taxon>
        <taxon>Bacillati</taxon>
        <taxon>Bacillota</taxon>
        <taxon>Clostridia</taxon>
        <taxon>Eubacteriales</taxon>
        <taxon>Clostridiaceae</taxon>
        <taxon>Clostridium</taxon>
    </lineage>
</organism>
<name>A0A2K2FMP1_9CLOT</name>
<dbReference type="Pfam" id="PF02518">
    <property type="entry name" value="HATPase_c"/>
    <property type="match status" value="1"/>
</dbReference>
<evidence type="ECO:0000313" key="18">
    <source>
        <dbReference type="EMBL" id="PNU00043.1"/>
    </source>
</evidence>
<dbReference type="InterPro" id="IPR016381">
    <property type="entry name" value="Sig_transdc_His_kinase_DegS"/>
</dbReference>
<keyword evidence="11" id="KW-0408">Iron</keyword>
<dbReference type="OrthoDB" id="9781904at2"/>
<comment type="catalytic activity">
    <reaction evidence="1">
        <text>ATP + protein L-histidine = ADP + protein N-phospho-L-histidine.</text>
        <dbReference type="EC" id="2.7.13.3"/>
    </reaction>
</comment>
<dbReference type="SUPFAM" id="SSF55874">
    <property type="entry name" value="ATPase domain of HSP90 chaperone/DNA topoisomerase II/histidine kinase"/>
    <property type="match status" value="1"/>
</dbReference>
<dbReference type="GO" id="GO:0046872">
    <property type="term" value="F:metal ion binding"/>
    <property type="evidence" value="ECO:0007669"/>
    <property type="project" value="UniProtKB-KW"/>
</dbReference>
<dbReference type="InterPro" id="IPR036890">
    <property type="entry name" value="HATPase_C_sf"/>
</dbReference>
<dbReference type="SMART" id="SM00387">
    <property type="entry name" value="HATPase_c"/>
    <property type="match status" value="1"/>
</dbReference>
<dbReference type="CDD" id="cd16917">
    <property type="entry name" value="HATPase_UhpB-NarQ-NarX-like"/>
    <property type="match status" value="1"/>
</dbReference>
<dbReference type="GO" id="GO:0000155">
    <property type="term" value="F:phosphorelay sensor kinase activity"/>
    <property type="evidence" value="ECO:0007669"/>
    <property type="project" value="InterPro"/>
</dbReference>
<evidence type="ECO:0000313" key="19">
    <source>
        <dbReference type="Proteomes" id="UP000236151"/>
    </source>
</evidence>
<dbReference type="GO" id="GO:0051539">
    <property type="term" value="F:4 iron, 4 sulfur cluster binding"/>
    <property type="evidence" value="ECO:0007669"/>
    <property type="project" value="UniProtKB-KW"/>
</dbReference>
<keyword evidence="7" id="KW-0963">Cytoplasm</keyword>
<keyword evidence="9" id="KW-0479">Metal-binding</keyword>
<dbReference type="EC" id="2.7.13.3" evidence="4"/>
<dbReference type="GO" id="GO:0046983">
    <property type="term" value="F:protein dimerization activity"/>
    <property type="evidence" value="ECO:0007669"/>
    <property type="project" value="InterPro"/>
</dbReference>
<keyword evidence="8" id="KW-0808">Transferase</keyword>
<dbReference type="InterPro" id="IPR008595">
    <property type="entry name" value="DegS"/>
</dbReference>
<reference evidence="18 19" key="1">
    <citation type="submission" date="2017-06" db="EMBL/GenBank/DDBJ databases">
        <title>Investigating the central metabolism of Clostridium thermosuccinogenes.</title>
        <authorList>
            <person name="Koendjbiharie J.G."/>
            <person name="van Kranenburg R."/>
        </authorList>
    </citation>
    <scope>NUCLEOTIDE SEQUENCE [LARGE SCALE GENOMIC DNA]</scope>
    <source>
        <strain evidence="18 19">DSM 5806</strain>
    </source>
</reference>
<dbReference type="InterPro" id="IPR004358">
    <property type="entry name" value="Sig_transdc_His_kin-like_C"/>
</dbReference>
<feature type="coiled-coil region" evidence="16">
    <location>
        <begin position="33"/>
        <end position="110"/>
    </location>
</feature>
<dbReference type="GO" id="GO:0016020">
    <property type="term" value="C:membrane"/>
    <property type="evidence" value="ECO:0007669"/>
    <property type="project" value="InterPro"/>
</dbReference>
<dbReference type="GO" id="GO:0005737">
    <property type="term" value="C:cytoplasm"/>
    <property type="evidence" value="ECO:0007669"/>
    <property type="project" value="UniProtKB-SubCell"/>
</dbReference>
<evidence type="ECO:0000256" key="12">
    <source>
        <dbReference type="ARBA" id="ARBA00023012"/>
    </source>
</evidence>
<comment type="subcellular location">
    <subcellularLocation>
        <location evidence="3">Cytoplasm</location>
    </subcellularLocation>
</comment>
<dbReference type="EMBL" id="NIOJ01000014">
    <property type="protein sequence ID" value="PNU00043.1"/>
    <property type="molecule type" value="Genomic_DNA"/>
</dbReference>
<feature type="domain" description="Histidine kinase" evidence="17">
    <location>
        <begin position="183"/>
        <end position="384"/>
    </location>
</feature>
<dbReference type="InterPro" id="IPR003594">
    <property type="entry name" value="HATPase_dom"/>
</dbReference>
<keyword evidence="19" id="KW-1185">Reference proteome</keyword>
<evidence type="ECO:0000256" key="4">
    <source>
        <dbReference type="ARBA" id="ARBA00012438"/>
    </source>
</evidence>
<dbReference type="PRINTS" id="PR00344">
    <property type="entry name" value="BCTRLSENSOR"/>
</dbReference>
<evidence type="ECO:0000256" key="10">
    <source>
        <dbReference type="ARBA" id="ARBA00022777"/>
    </source>
</evidence>
<dbReference type="PROSITE" id="PS50109">
    <property type="entry name" value="HIS_KIN"/>
    <property type="match status" value="1"/>
</dbReference>
<evidence type="ECO:0000256" key="15">
    <source>
        <dbReference type="ARBA" id="ARBA00030800"/>
    </source>
</evidence>